<dbReference type="PANTHER" id="PTHR10009:SF18">
    <property type="entry name" value="PROTEIN YELLOW-LIKE PROTEIN"/>
    <property type="match status" value="1"/>
</dbReference>
<keyword evidence="4" id="KW-0732">Signal</keyword>
<comment type="similarity">
    <text evidence="2">Belongs to the major royal jelly protein family.</text>
</comment>
<accession>A0ABD0KJG5</accession>
<feature type="chain" id="PRO_5044856543" description="Major royal jelly protein" evidence="4">
    <location>
        <begin position="17"/>
        <end position="403"/>
    </location>
</feature>
<protein>
    <recommendedName>
        <fullName evidence="7">Major royal jelly protein</fullName>
    </recommendedName>
</protein>
<dbReference type="Proteomes" id="UP001519460">
    <property type="component" value="Unassembled WGS sequence"/>
</dbReference>
<name>A0ABD0KJG5_9CAEN</name>
<dbReference type="EMBL" id="JACVVK020000167">
    <property type="protein sequence ID" value="KAK7487231.1"/>
    <property type="molecule type" value="Genomic_DNA"/>
</dbReference>
<evidence type="ECO:0008006" key="7">
    <source>
        <dbReference type="Google" id="ProtNLM"/>
    </source>
</evidence>
<sequence length="403" mass="45269">MRTVIYVLMFAACAHAQQFGDKTEVYSWASLDYDWPNDTVKEDYVTSGKFVVQNNVITGVKVYGDQVFVTVPRWRAGVPSTLNRVIIKEGKPVLQPYPSWAMQEVGECSALQYVQSMEVDPNTGLMWIIDSGRVTSGSTGNPCPLKLIVYDIDQDREVRRFVFPSDVANPSTAFLNDIVLDYENGCVTHAYITDSREAKLYAYDVVRNEAYSFKDPTMQAEPPGRGTPIDGIAISADFDFVYYCPIEGKGLFQIPTAVLRDKTANFSQHVRRVGTRLDRSDGLTYGQNYLYFGLLAVSGVQRWDVTQDAENVGYDHATMTSQEAVVRDDVKMRWPDTFAWDDDGYLWFTANDLSGFFGGRMDFSGAGGPNMYVWRVFVNETSYLSRAATPANQRHCFTDGLIG</sequence>
<dbReference type="Pfam" id="PF03022">
    <property type="entry name" value="MRJP"/>
    <property type="match status" value="1"/>
</dbReference>
<evidence type="ECO:0000256" key="4">
    <source>
        <dbReference type="SAM" id="SignalP"/>
    </source>
</evidence>
<evidence type="ECO:0000256" key="2">
    <source>
        <dbReference type="ARBA" id="ARBA00009127"/>
    </source>
</evidence>
<keyword evidence="6" id="KW-1185">Reference proteome</keyword>
<evidence type="ECO:0000313" key="5">
    <source>
        <dbReference type="EMBL" id="KAK7487231.1"/>
    </source>
</evidence>
<comment type="subcellular location">
    <subcellularLocation>
        <location evidence="1">Secreted</location>
    </subcellularLocation>
</comment>
<dbReference type="PANTHER" id="PTHR10009">
    <property type="entry name" value="PROTEIN YELLOW-RELATED"/>
    <property type="match status" value="1"/>
</dbReference>
<dbReference type="SUPFAM" id="SSF63829">
    <property type="entry name" value="Calcium-dependent phosphotriesterase"/>
    <property type="match status" value="1"/>
</dbReference>
<feature type="signal peptide" evidence="4">
    <location>
        <begin position="1"/>
        <end position="16"/>
    </location>
</feature>
<reference evidence="5 6" key="1">
    <citation type="journal article" date="2023" name="Sci. Data">
        <title>Genome assembly of the Korean intertidal mud-creeper Batillaria attramentaria.</title>
        <authorList>
            <person name="Patra A.K."/>
            <person name="Ho P.T."/>
            <person name="Jun S."/>
            <person name="Lee S.J."/>
            <person name="Kim Y."/>
            <person name="Won Y.J."/>
        </authorList>
    </citation>
    <scope>NUCLEOTIDE SEQUENCE [LARGE SCALE GENOMIC DNA]</scope>
    <source>
        <strain evidence="5">Wonlab-2016</strain>
    </source>
</reference>
<dbReference type="GO" id="GO:0005576">
    <property type="term" value="C:extracellular region"/>
    <property type="evidence" value="ECO:0007669"/>
    <property type="project" value="UniProtKB-SubCell"/>
</dbReference>
<proteinExistence type="inferred from homology"/>
<keyword evidence="3" id="KW-0964">Secreted</keyword>
<comment type="caution">
    <text evidence="5">The sequence shown here is derived from an EMBL/GenBank/DDBJ whole genome shotgun (WGS) entry which is preliminary data.</text>
</comment>
<gene>
    <name evidence="5" type="ORF">BaRGS_00021459</name>
</gene>
<organism evidence="5 6">
    <name type="scientific">Batillaria attramentaria</name>
    <dbReference type="NCBI Taxonomy" id="370345"/>
    <lineage>
        <taxon>Eukaryota</taxon>
        <taxon>Metazoa</taxon>
        <taxon>Spiralia</taxon>
        <taxon>Lophotrochozoa</taxon>
        <taxon>Mollusca</taxon>
        <taxon>Gastropoda</taxon>
        <taxon>Caenogastropoda</taxon>
        <taxon>Sorbeoconcha</taxon>
        <taxon>Cerithioidea</taxon>
        <taxon>Batillariidae</taxon>
        <taxon>Batillaria</taxon>
    </lineage>
</organism>
<dbReference type="Gene3D" id="2.120.10.30">
    <property type="entry name" value="TolB, C-terminal domain"/>
    <property type="match status" value="1"/>
</dbReference>
<evidence type="ECO:0000256" key="1">
    <source>
        <dbReference type="ARBA" id="ARBA00004613"/>
    </source>
</evidence>
<dbReference type="InterPro" id="IPR011042">
    <property type="entry name" value="6-blade_b-propeller_TolB-like"/>
</dbReference>
<evidence type="ECO:0000313" key="6">
    <source>
        <dbReference type="Proteomes" id="UP001519460"/>
    </source>
</evidence>
<dbReference type="InterPro" id="IPR017996">
    <property type="entry name" value="MRJP/yellow-related"/>
</dbReference>
<evidence type="ECO:0000256" key="3">
    <source>
        <dbReference type="ARBA" id="ARBA00022525"/>
    </source>
</evidence>
<dbReference type="AlphaFoldDB" id="A0ABD0KJG5"/>